<dbReference type="SUPFAM" id="SSF103473">
    <property type="entry name" value="MFS general substrate transporter"/>
    <property type="match status" value="1"/>
</dbReference>
<dbReference type="Proteomes" id="UP001580407">
    <property type="component" value="Unassembled WGS sequence"/>
</dbReference>
<dbReference type="InterPro" id="IPR036259">
    <property type="entry name" value="MFS_trans_sf"/>
</dbReference>
<feature type="transmembrane region" description="Helical" evidence="7">
    <location>
        <begin position="246"/>
        <end position="268"/>
    </location>
</feature>
<name>A0ABV5BGD9_9BACL</name>
<accession>A0ABV5BGD9</accession>
<feature type="transmembrane region" description="Helical" evidence="7">
    <location>
        <begin position="374"/>
        <end position="394"/>
    </location>
</feature>
<evidence type="ECO:0000313" key="8">
    <source>
        <dbReference type="EMBL" id="MFB5684537.1"/>
    </source>
</evidence>
<feature type="transmembrane region" description="Helical" evidence="7">
    <location>
        <begin position="68"/>
        <end position="92"/>
    </location>
</feature>
<sequence length="435" mass="47583">MHKRSFTYLIGTQTMSNAADVLYIMALISLIFHGTDSIITAILIPLLRMGTQMISGFFAPLLLARFQLPLILLVSQLGQLLLFAILIFHLWITGTSESWTIVFILVMALSFLDGWTTPARNSLVPRLAPGAALMKANSLISVSDQTVQLAGWGLSGVLVAVLGAEKTLLLAGGLYAVALVFTALIRDPLETDDRYWLQPLTRVRPVEEPEMADTPQSDSGNSGKSERWKTMQEGWRLIAASGRLKLLMFIDMVDMLGGSVWVGAFTLAFAQEVLLKGEAWWGYINAAYFAGAIGGGLLVLACTRLLEKRLFGWMVAGMFGYGILTAFYALNESAVLTLLIVLLMGPPAELSIVSRRTLIQKSVSDADLPKVLSAQAVLMNLMFCVSLLLMGWIAERFGIVNLYLFAAGLTGIAVVIGLLCRRFFYKNDPVHVNSH</sequence>
<dbReference type="InterPro" id="IPR011701">
    <property type="entry name" value="MFS"/>
</dbReference>
<feature type="transmembrane region" description="Helical" evidence="7">
    <location>
        <begin position="400"/>
        <end position="420"/>
    </location>
</feature>
<proteinExistence type="predicted"/>
<evidence type="ECO:0000256" key="4">
    <source>
        <dbReference type="ARBA" id="ARBA00022989"/>
    </source>
</evidence>
<feature type="transmembrane region" description="Helical" evidence="7">
    <location>
        <begin position="98"/>
        <end position="118"/>
    </location>
</feature>
<reference evidence="8 9" key="1">
    <citation type="submission" date="2024-09" db="EMBL/GenBank/DDBJ databases">
        <authorList>
            <person name="Ruan L."/>
        </authorList>
    </citation>
    <scope>NUCLEOTIDE SEQUENCE [LARGE SCALE GENOMIC DNA]</scope>
    <source>
        <strain evidence="8 9">D33</strain>
    </source>
</reference>
<dbReference type="PANTHER" id="PTHR23513:SF19">
    <property type="entry name" value="MAJOR FACILITATOR SUPERFAMILY (MFS) PROFILE DOMAIN-CONTAINING PROTEIN"/>
    <property type="match status" value="1"/>
</dbReference>
<evidence type="ECO:0000256" key="1">
    <source>
        <dbReference type="ARBA" id="ARBA00004651"/>
    </source>
</evidence>
<feature type="transmembrane region" description="Helical" evidence="7">
    <location>
        <begin position="168"/>
        <end position="185"/>
    </location>
</feature>
<keyword evidence="4 7" id="KW-1133">Transmembrane helix</keyword>
<protein>
    <submittedName>
        <fullName evidence="8">MFS transporter</fullName>
    </submittedName>
</protein>
<dbReference type="Gene3D" id="1.20.1250.20">
    <property type="entry name" value="MFS general substrate transporter like domains"/>
    <property type="match status" value="1"/>
</dbReference>
<keyword evidence="5 7" id="KW-0472">Membrane</keyword>
<dbReference type="PANTHER" id="PTHR23513">
    <property type="entry name" value="INTEGRAL MEMBRANE EFFLUX PROTEIN-RELATED"/>
    <property type="match status" value="1"/>
</dbReference>
<keyword evidence="3 7" id="KW-0812">Transmembrane</keyword>
<feature type="transmembrane region" description="Helical" evidence="7">
    <location>
        <begin position="310"/>
        <end position="329"/>
    </location>
</feature>
<dbReference type="EMBL" id="JBHILM010000043">
    <property type="protein sequence ID" value="MFB5684537.1"/>
    <property type="molecule type" value="Genomic_DNA"/>
</dbReference>
<gene>
    <name evidence="8" type="ORF">ACE3NQ_26885</name>
</gene>
<dbReference type="Pfam" id="PF07690">
    <property type="entry name" value="MFS_1"/>
    <property type="match status" value="1"/>
</dbReference>
<feature type="transmembrane region" description="Helical" evidence="7">
    <location>
        <begin position="22"/>
        <end position="47"/>
    </location>
</feature>
<evidence type="ECO:0000256" key="3">
    <source>
        <dbReference type="ARBA" id="ARBA00022692"/>
    </source>
</evidence>
<comment type="caution">
    <text evidence="8">The sequence shown here is derived from an EMBL/GenBank/DDBJ whole genome shotgun (WGS) entry which is preliminary data.</text>
</comment>
<evidence type="ECO:0000256" key="2">
    <source>
        <dbReference type="ARBA" id="ARBA00022475"/>
    </source>
</evidence>
<comment type="subcellular location">
    <subcellularLocation>
        <location evidence="1">Cell membrane</location>
        <topology evidence="1">Multi-pass membrane protein</topology>
    </subcellularLocation>
</comment>
<feature type="compositionally biased region" description="Polar residues" evidence="6">
    <location>
        <begin position="214"/>
        <end position="223"/>
    </location>
</feature>
<feature type="transmembrane region" description="Helical" evidence="7">
    <location>
        <begin position="335"/>
        <end position="353"/>
    </location>
</feature>
<feature type="transmembrane region" description="Helical" evidence="7">
    <location>
        <begin position="280"/>
        <end position="303"/>
    </location>
</feature>
<evidence type="ECO:0000313" key="9">
    <source>
        <dbReference type="Proteomes" id="UP001580407"/>
    </source>
</evidence>
<organism evidence="8 9">
    <name type="scientific">Paenibacillus terreus</name>
    <dbReference type="NCBI Taxonomy" id="1387834"/>
    <lineage>
        <taxon>Bacteria</taxon>
        <taxon>Bacillati</taxon>
        <taxon>Bacillota</taxon>
        <taxon>Bacilli</taxon>
        <taxon>Bacillales</taxon>
        <taxon>Paenibacillaceae</taxon>
        <taxon>Paenibacillus</taxon>
    </lineage>
</organism>
<evidence type="ECO:0000256" key="5">
    <source>
        <dbReference type="ARBA" id="ARBA00023136"/>
    </source>
</evidence>
<evidence type="ECO:0000256" key="7">
    <source>
        <dbReference type="SAM" id="Phobius"/>
    </source>
</evidence>
<dbReference type="CDD" id="cd06173">
    <property type="entry name" value="MFS_MefA_like"/>
    <property type="match status" value="1"/>
</dbReference>
<keyword evidence="2" id="KW-1003">Cell membrane</keyword>
<dbReference type="RefSeq" id="WP_375528211.1">
    <property type="nucleotide sequence ID" value="NZ_JBHILM010000043.1"/>
</dbReference>
<evidence type="ECO:0000256" key="6">
    <source>
        <dbReference type="SAM" id="MobiDB-lite"/>
    </source>
</evidence>
<feature type="region of interest" description="Disordered" evidence="6">
    <location>
        <begin position="207"/>
        <end position="226"/>
    </location>
</feature>
<keyword evidence="9" id="KW-1185">Reference proteome</keyword>